<accession>A0ABY7FFG4</accession>
<comment type="similarity">
    <text evidence="3">Belongs to the PIGS family.</text>
</comment>
<feature type="region of interest" description="Disordered" evidence="10">
    <location>
        <begin position="800"/>
        <end position="820"/>
    </location>
</feature>
<feature type="compositionally biased region" description="Basic and acidic residues" evidence="10">
    <location>
        <begin position="806"/>
        <end position="820"/>
    </location>
</feature>
<keyword evidence="4" id="KW-0337">GPI-anchor biosynthesis</keyword>
<evidence type="ECO:0000256" key="4">
    <source>
        <dbReference type="ARBA" id="ARBA00022502"/>
    </source>
</evidence>
<keyword evidence="7" id="KW-1133">Transmembrane helix</keyword>
<keyword evidence="9" id="KW-0325">Glycoprotein</keyword>
<keyword evidence="8" id="KW-0472">Membrane</keyword>
<dbReference type="InterPro" id="IPR019540">
    <property type="entry name" value="PtdIno-glycan_biosynth_class_S"/>
</dbReference>
<comment type="pathway">
    <text evidence="2">Glycolipid biosynthesis; glycosylphosphatidylinositol-anchor biosynthesis.</text>
</comment>
<gene>
    <name evidence="11" type="ORF">MAR_014879</name>
</gene>
<feature type="region of interest" description="Disordered" evidence="10">
    <location>
        <begin position="270"/>
        <end position="289"/>
    </location>
</feature>
<evidence type="ECO:0000256" key="9">
    <source>
        <dbReference type="ARBA" id="ARBA00023180"/>
    </source>
</evidence>
<protein>
    <submittedName>
        <fullName evidence="11">PIGS-like protein</fullName>
    </submittedName>
</protein>
<proteinExistence type="inferred from homology"/>
<keyword evidence="5" id="KW-0812">Transmembrane</keyword>
<evidence type="ECO:0000256" key="8">
    <source>
        <dbReference type="ARBA" id="ARBA00023136"/>
    </source>
</evidence>
<evidence type="ECO:0000256" key="3">
    <source>
        <dbReference type="ARBA" id="ARBA00005316"/>
    </source>
</evidence>
<dbReference type="Pfam" id="PF10510">
    <property type="entry name" value="PIG-S"/>
    <property type="match status" value="1"/>
</dbReference>
<keyword evidence="12" id="KW-1185">Reference proteome</keyword>
<evidence type="ECO:0000256" key="5">
    <source>
        <dbReference type="ARBA" id="ARBA00022692"/>
    </source>
</evidence>
<comment type="subcellular location">
    <subcellularLocation>
        <location evidence="1">Endoplasmic reticulum membrane</location>
        <topology evidence="1">Multi-pass membrane protein</topology>
    </subcellularLocation>
</comment>
<organism evidence="11 12">
    <name type="scientific">Mya arenaria</name>
    <name type="common">Soft-shell clam</name>
    <dbReference type="NCBI Taxonomy" id="6604"/>
    <lineage>
        <taxon>Eukaryota</taxon>
        <taxon>Metazoa</taxon>
        <taxon>Spiralia</taxon>
        <taxon>Lophotrochozoa</taxon>
        <taxon>Mollusca</taxon>
        <taxon>Bivalvia</taxon>
        <taxon>Autobranchia</taxon>
        <taxon>Heteroconchia</taxon>
        <taxon>Euheterodonta</taxon>
        <taxon>Imparidentia</taxon>
        <taxon>Neoheterodontei</taxon>
        <taxon>Myida</taxon>
        <taxon>Myoidea</taxon>
        <taxon>Myidae</taxon>
        <taxon>Mya</taxon>
    </lineage>
</organism>
<evidence type="ECO:0000313" key="11">
    <source>
        <dbReference type="EMBL" id="WAR20905.1"/>
    </source>
</evidence>
<evidence type="ECO:0000256" key="2">
    <source>
        <dbReference type="ARBA" id="ARBA00004687"/>
    </source>
</evidence>
<evidence type="ECO:0000256" key="10">
    <source>
        <dbReference type="SAM" id="MobiDB-lite"/>
    </source>
</evidence>
<dbReference type="EMBL" id="CP111023">
    <property type="protein sequence ID" value="WAR20905.1"/>
    <property type="molecule type" value="Genomic_DNA"/>
</dbReference>
<name>A0ABY7FFG4_MYAAR</name>
<keyword evidence="6" id="KW-0256">Endoplasmic reticulum</keyword>
<dbReference type="PANTHER" id="PTHR21072:SF13">
    <property type="entry name" value="GPI TRANSAMIDASE COMPONENT PIG-S"/>
    <property type="match status" value="1"/>
</dbReference>
<reference evidence="11" key="1">
    <citation type="submission" date="2022-11" db="EMBL/GenBank/DDBJ databases">
        <title>Centuries of genome instability and evolution in soft-shell clam transmissible cancer (bioRxiv).</title>
        <authorList>
            <person name="Hart S.F.M."/>
            <person name="Yonemitsu M.A."/>
            <person name="Giersch R.M."/>
            <person name="Beal B.F."/>
            <person name="Arriagada G."/>
            <person name="Davis B.W."/>
            <person name="Ostrander E.A."/>
            <person name="Goff S.P."/>
            <person name="Metzger M.J."/>
        </authorList>
    </citation>
    <scope>NUCLEOTIDE SEQUENCE</scope>
    <source>
        <strain evidence="11">MELC-2E11</strain>
        <tissue evidence="11">Siphon/mantle</tissue>
    </source>
</reference>
<sequence length="820" mass="90443">MMATMFRAKNNVKKSVSNARATFCHVTSFSGSNSTSGSGVWLGSGISSVSYTGDVIILGGVPISRSPTPTCLFMFPGTGVADRMSSPAPADFWFTVLTGGLLKYSSGATLFLAPNTSANFRLVLAQLVARLSSIVTISISVFDEDFQQGRQPDFSESLSSCSMNVFWFLLLPVARLLAPGFSESILHKRPQEEWNGYVVAHVVHAELNDGDEDDDCAQDALEEKVSTHYRDGVHPLRHNLRHDEEEHGERQEEDHRVPALLPAVAWQRKHKRVQHGKKNDRGASLDANHVTGARPCDQLYVAGLRVKRKVVHKLVTETADRIKGVGEGEVGLPDGVLRDLEGSETAIVRRRPGHEGVGPGNGHIGRGGHHLFHLVHSIDRHQYLTGVLDGSNPRSVGRRVEFGVHQSAHIVLRGASYIQYTVDLKVISFVENLSDKDLADLSRQLLESLEFDRLLNQAVSGKINEYSVVVLPATGPLTAPRPTLGVHRAMFLTFKGKGSLATTIAGLVKASLVREQTVQKRFNTARGARKNLKPDKEMMRSVKFSAGYDVTLTLISPQPDILDVQWEAEQGIQAYLDPMIKRLSNYSKIVIKSQVLYFTKLHTRPTKEGGEYFFSREKLPHVINPLEAKLGQRLPSNAFLSPQWGGIYIYNVPHPQENATLPAPHTLDMGRIMESSTDLDVLPVGVDALRDWEIDGWLRSRCVENLATSSASLTSLSQLLGKISNIVINDNIGEEVKTAVLAMQEALEDLQQGNLELAYLKSRNAIRASGLPYTFHCFCRSVFPCLRLCGRRYSGGGDGTSVNRSDVMKDSEQTCRNSRE</sequence>
<dbReference type="Proteomes" id="UP001164746">
    <property type="component" value="Chromosome 12"/>
</dbReference>
<evidence type="ECO:0000256" key="6">
    <source>
        <dbReference type="ARBA" id="ARBA00022824"/>
    </source>
</evidence>
<evidence type="ECO:0000256" key="7">
    <source>
        <dbReference type="ARBA" id="ARBA00022989"/>
    </source>
</evidence>
<evidence type="ECO:0000313" key="12">
    <source>
        <dbReference type="Proteomes" id="UP001164746"/>
    </source>
</evidence>
<evidence type="ECO:0000256" key="1">
    <source>
        <dbReference type="ARBA" id="ARBA00004477"/>
    </source>
</evidence>
<dbReference type="PANTHER" id="PTHR21072">
    <property type="entry name" value="GPI TRANSAMIDASE COMPONENT PIG-S"/>
    <property type="match status" value="1"/>
</dbReference>